<dbReference type="EMBL" id="SLXD01000001">
    <property type="protein sequence ID" value="TCP05326.1"/>
    <property type="molecule type" value="Genomic_DNA"/>
</dbReference>
<proteinExistence type="inferred from homology"/>
<dbReference type="AlphaFoldDB" id="A0A4R2MQA5"/>
<dbReference type="InterPro" id="IPR004561">
    <property type="entry name" value="IsoChor_synthase"/>
</dbReference>
<dbReference type="Proteomes" id="UP000295106">
    <property type="component" value="Unassembled WGS sequence"/>
</dbReference>
<evidence type="ECO:0000259" key="6">
    <source>
        <dbReference type="Pfam" id="PF00425"/>
    </source>
</evidence>
<feature type="domain" description="Chorismate-utilising enzyme C-terminal" evidence="6">
    <location>
        <begin position="169"/>
        <end position="413"/>
    </location>
</feature>
<evidence type="ECO:0000256" key="2">
    <source>
        <dbReference type="ARBA" id="ARBA00005297"/>
    </source>
</evidence>
<comment type="similarity">
    <text evidence="2">Belongs to the isochorismate synthase family.</text>
</comment>
<dbReference type="PANTHER" id="PTHR42839">
    <property type="entry name" value="ISOCHORISMATE SYNTHASE ENTC"/>
    <property type="match status" value="1"/>
</dbReference>
<evidence type="ECO:0000313" key="7">
    <source>
        <dbReference type="EMBL" id="TCP05326.1"/>
    </source>
</evidence>
<evidence type="ECO:0000256" key="4">
    <source>
        <dbReference type="ARBA" id="ARBA00023235"/>
    </source>
</evidence>
<comment type="catalytic activity">
    <reaction evidence="1">
        <text>chorismate = isochorismate</text>
        <dbReference type="Rhea" id="RHEA:18985"/>
        <dbReference type="ChEBI" id="CHEBI:29748"/>
        <dbReference type="ChEBI" id="CHEBI:29780"/>
        <dbReference type="EC" id="5.4.4.2"/>
    </reaction>
</comment>
<dbReference type="InterPro" id="IPR005801">
    <property type="entry name" value="ADC_synthase"/>
</dbReference>
<dbReference type="GeneID" id="99686926"/>
<dbReference type="PANTHER" id="PTHR42839:SF2">
    <property type="entry name" value="ISOCHORISMATE SYNTHASE ENTC"/>
    <property type="match status" value="1"/>
</dbReference>
<dbReference type="NCBIfam" id="TIGR00543">
    <property type="entry name" value="isochor_syn"/>
    <property type="match status" value="1"/>
</dbReference>
<name>A0A4R2MQA5_RUBGE</name>
<protein>
    <recommendedName>
        <fullName evidence="3">isochorismate synthase</fullName>
        <ecNumber evidence="3">5.4.4.2</ecNumber>
    </recommendedName>
    <alternativeName>
        <fullName evidence="5">Isochorismate mutase</fullName>
    </alternativeName>
</protein>
<gene>
    <name evidence="7" type="ORF">EV684_101198</name>
</gene>
<dbReference type="SUPFAM" id="SSF56322">
    <property type="entry name" value="ADC synthase"/>
    <property type="match status" value="1"/>
</dbReference>
<dbReference type="OrthoDB" id="9806579at2"/>
<dbReference type="EC" id="5.4.4.2" evidence="3"/>
<evidence type="ECO:0000256" key="3">
    <source>
        <dbReference type="ARBA" id="ARBA00012824"/>
    </source>
</evidence>
<comment type="caution">
    <text evidence="7">The sequence shown here is derived from an EMBL/GenBank/DDBJ whole genome shotgun (WGS) entry which is preliminary data.</text>
</comment>
<sequence>MNLALPPGHPLRLCSAALEIAPLPPERLLAAGGEPTAAFLAPNGESWVGIGAVRWLTGKPGDAHALWAGLADVSPDAPPPAALGALPFSAREMPDALWAGLMPGGVVLPERLVVQRGGRAWLRLTLPAAEADTLRARLNSVARELAALPAAENTPLPGFDEFDDADTAARYTAAVGDAVARIRAGELVKVVLARRANIAFEHAPSAAAVLRRLSAHQSGAVRYAWCRGGKAWLGATPETLLRLDGRTLRTEALAGTRPEARADELHADAKERHEHAVVVDAVRAAIAPWVQALPPARPPGLRRTRGLAHLHTPIEATLRADTDALALVHALHPTPAVCGLPAERAATLLAALEGEPRGLYAGPVLRLSADGTAHAVVGLRGALLSGRLAVLPAGAGIVDGSDGERELAETRAKQGSVLDAWRAFAAA</sequence>
<dbReference type="Gene3D" id="3.60.120.10">
    <property type="entry name" value="Anthranilate synthase"/>
    <property type="match status" value="1"/>
</dbReference>
<evidence type="ECO:0000313" key="8">
    <source>
        <dbReference type="Proteomes" id="UP000295106"/>
    </source>
</evidence>
<keyword evidence="4" id="KW-0413">Isomerase</keyword>
<reference evidence="7 8" key="1">
    <citation type="submission" date="2019-03" db="EMBL/GenBank/DDBJ databases">
        <title>Genomic Encyclopedia of Type Strains, Phase IV (KMG-IV): sequencing the most valuable type-strain genomes for metagenomic binning, comparative biology and taxonomic classification.</title>
        <authorList>
            <person name="Goeker M."/>
        </authorList>
    </citation>
    <scope>NUCLEOTIDE SEQUENCE [LARGE SCALE GENOMIC DNA]</scope>
    <source>
        <strain evidence="7 8">DSM 1709</strain>
    </source>
</reference>
<dbReference type="Pfam" id="PF00425">
    <property type="entry name" value="Chorismate_bind"/>
    <property type="match status" value="1"/>
</dbReference>
<dbReference type="GO" id="GO:0008909">
    <property type="term" value="F:isochorismate synthase activity"/>
    <property type="evidence" value="ECO:0007669"/>
    <property type="project" value="UniProtKB-EC"/>
</dbReference>
<evidence type="ECO:0000256" key="1">
    <source>
        <dbReference type="ARBA" id="ARBA00000799"/>
    </source>
</evidence>
<dbReference type="InterPro" id="IPR015890">
    <property type="entry name" value="Chorismate_C"/>
</dbReference>
<dbReference type="RefSeq" id="WP_132644337.1">
    <property type="nucleotide sequence ID" value="NZ_CP181386.1"/>
</dbReference>
<accession>A0A4R2MQA5</accession>
<evidence type="ECO:0000256" key="5">
    <source>
        <dbReference type="ARBA" id="ARBA00041564"/>
    </source>
</evidence>
<organism evidence="7 8">
    <name type="scientific">Rubrivivax gelatinosus</name>
    <name type="common">Rhodocyclus gelatinosus</name>
    <name type="synonym">Rhodopseudomonas gelatinosa</name>
    <dbReference type="NCBI Taxonomy" id="28068"/>
    <lineage>
        <taxon>Bacteria</taxon>
        <taxon>Pseudomonadati</taxon>
        <taxon>Pseudomonadota</taxon>
        <taxon>Betaproteobacteria</taxon>
        <taxon>Burkholderiales</taxon>
        <taxon>Sphaerotilaceae</taxon>
        <taxon>Rubrivivax</taxon>
    </lineage>
</organism>